<dbReference type="STRING" id="156889.Mmc1_2231"/>
<protein>
    <submittedName>
        <fullName evidence="6">Hemerythrin-like metal-binding protein</fullName>
    </submittedName>
</protein>
<dbReference type="eggNOG" id="COG2703">
    <property type="taxonomic scope" value="Bacteria"/>
</dbReference>
<dbReference type="SUPFAM" id="SSF47188">
    <property type="entry name" value="Hemerythrin-like"/>
    <property type="match status" value="1"/>
</dbReference>
<evidence type="ECO:0000259" key="5">
    <source>
        <dbReference type="Pfam" id="PF01814"/>
    </source>
</evidence>
<keyword evidence="2" id="KW-0561">Oxygen transport</keyword>
<name>A0L9T9_MAGMM</name>
<reference evidence="6 7" key="2">
    <citation type="journal article" date="2012" name="Int. J. Syst. Evol. Microbiol.">
        <title>Magnetococcus marinus gen. nov., sp. nov., a marine, magnetotactic bacterium that represents a novel lineage (Magnetococcaceae fam. nov.; Magnetococcales ord. nov.) at the base of the Alphaproteobacteria.</title>
        <authorList>
            <person name="Bazylinski D.A."/>
            <person name="Williams T.J."/>
            <person name="Lefevre C.T."/>
            <person name="Berg R.J."/>
            <person name="Zhang C.L."/>
            <person name="Bowser S.S."/>
            <person name="Dean A.J."/>
            <person name="Beveridge T.J."/>
        </authorList>
    </citation>
    <scope>NUCLEOTIDE SEQUENCE [LARGE SCALE GENOMIC DNA]</scope>
    <source>
        <strain evidence="7">ATCC BAA-1437 / JCM 17883 / MC-1</strain>
    </source>
</reference>
<dbReference type="Proteomes" id="UP000002586">
    <property type="component" value="Chromosome"/>
</dbReference>
<feature type="domain" description="Hemerythrin-like" evidence="5">
    <location>
        <begin position="18"/>
        <end position="127"/>
    </location>
</feature>
<dbReference type="PROSITE" id="PS00550">
    <property type="entry name" value="HEMERYTHRINS"/>
    <property type="match status" value="1"/>
</dbReference>
<organism evidence="6 7">
    <name type="scientific">Magnetococcus marinus (strain ATCC BAA-1437 / JCM 17883 / MC-1)</name>
    <dbReference type="NCBI Taxonomy" id="156889"/>
    <lineage>
        <taxon>Bacteria</taxon>
        <taxon>Pseudomonadati</taxon>
        <taxon>Pseudomonadota</taxon>
        <taxon>Magnetococcia</taxon>
        <taxon>Magnetococcales</taxon>
        <taxon>Magnetococcaceae</taxon>
        <taxon>Magnetococcus</taxon>
    </lineage>
</organism>
<dbReference type="InterPro" id="IPR012827">
    <property type="entry name" value="Hemerythrin_metal-bd"/>
</dbReference>
<evidence type="ECO:0000256" key="2">
    <source>
        <dbReference type="ARBA" id="ARBA00022621"/>
    </source>
</evidence>
<proteinExistence type="inferred from homology"/>
<dbReference type="Gene3D" id="1.20.120.50">
    <property type="entry name" value="Hemerythrin-like"/>
    <property type="match status" value="1"/>
</dbReference>
<dbReference type="InterPro" id="IPR012312">
    <property type="entry name" value="Hemerythrin-like"/>
</dbReference>
<sequence length="134" mass="15833">MPPFLDLPENCRLNQPDIDLQHSILFALINAVETNNSIELEVVFKSLVEYVDVHFSYEEKTMLPESYGFYHQHLAQHRMFEKKVSEMRSRLTSGDQAQEVLRQELRLFLHDWLVDHINGIDRQLFATASNYRKP</sequence>
<dbReference type="EMBL" id="CP000471">
    <property type="protein sequence ID" value="ABK44732.1"/>
    <property type="molecule type" value="Genomic_DNA"/>
</dbReference>
<dbReference type="PANTHER" id="PTHR37164:SF1">
    <property type="entry name" value="BACTERIOHEMERYTHRIN"/>
    <property type="match status" value="1"/>
</dbReference>
<dbReference type="OrthoDB" id="9813903at2"/>
<reference evidence="7" key="1">
    <citation type="journal article" date="2009" name="Appl. Environ. Microbiol.">
        <title>Complete genome sequence of the chemolithoautotrophic marine magnetotactic coccus strain MC-1.</title>
        <authorList>
            <person name="Schubbe S."/>
            <person name="Williams T.J."/>
            <person name="Xie G."/>
            <person name="Kiss H.E."/>
            <person name="Brettin T.S."/>
            <person name="Martinez D."/>
            <person name="Ross C.A."/>
            <person name="Schuler D."/>
            <person name="Cox B.L."/>
            <person name="Nealson K.H."/>
            <person name="Bazylinski D.A."/>
        </authorList>
    </citation>
    <scope>NUCLEOTIDE SEQUENCE [LARGE SCALE GENOMIC DNA]</scope>
    <source>
        <strain evidence="7">ATCC BAA-1437 / JCM 17883 / MC-1</strain>
    </source>
</reference>
<dbReference type="InterPro" id="IPR050669">
    <property type="entry name" value="Hemerythrin"/>
</dbReference>
<keyword evidence="4" id="KW-0408">Iron</keyword>
<keyword evidence="2" id="KW-0813">Transport</keyword>
<evidence type="ECO:0000313" key="7">
    <source>
        <dbReference type="Proteomes" id="UP000002586"/>
    </source>
</evidence>
<evidence type="ECO:0000256" key="3">
    <source>
        <dbReference type="ARBA" id="ARBA00022723"/>
    </source>
</evidence>
<comment type="similarity">
    <text evidence="1">Belongs to the hemerythrin family.</text>
</comment>
<dbReference type="KEGG" id="mgm:Mmc1_2231"/>
<evidence type="ECO:0000313" key="6">
    <source>
        <dbReference type="EMBL" id="ABK44732.1"/>
    </source>
</evidence>
<dbReference type="RefSeq" id="WP_011713853.1">
    <property type="nucleotide sequence ID" value="NC_008576.1"/>
</dbReference>
<gene>
    <name evidence="6" type="ordered locus">Mmc1_2231</name>
</gene>
<evidence type="ECO:0000256" key="4">
    <source>
        <dbReference type="ARBA" id="ARBA00023004"/>
    </source>
</evidence>
<dbReference type="AlphaFoldDB" id="A0L9T9"/>
<keyword evidence="7" id="KW-1185">Reference proteome</keyword>
<dbReference type="GO" id="GO:0046872">
    <property type="term" value="F:metal ion binding"/>
    <property type="evidence" value="ECO:0007669"/>
    <property type="project" value="UniProtKB-KW"/>
</dbReference>
<dbReference type="Pfam" id="PF01814">
    <property type="entry name" value="Hemerythrin"/>
    <property type="match status" value="1"/>
</dbReference>
<accession>A0L9T9</accession>
<dbReference type="CDD" id="cd12107">
    <property type="entry name" value="Hemerythrin"/>
    <property type="match status" value="1"/>
</dbReference>
<evidence type="ECO:0000256" key="1">
    <source>
        <dbReference type="ARBA" id="ARBA00010587"/>
    </source>
</evidence>
<dbReference type="InterPro" id="IPR035938">
    <property type="entry name" value="Hemerythrin-like_sf"/>
</dbReference>
<dbReference type="HOGENOM" id="CLU_086902_2_2_5"/>
<dbReference type="InterPro" id="IPR016131">
    <property type="entry name" value="Haemerythrin_Fe_BS"/>
</dbReference>
<keyword evidence="3" id="KW-0479">Metal-binding</keyword>
<dbReference type="GO" id="GO:0005344">
    <property type="term" value="F:oxygen carrier activity"/>
    <property type="evidence" value="ECO:0007669"/>
    <property type="project" value="UniProtKB-KW"/>
</dbReference>
<dbReference type="PANTHER" id="PTHR37164">
    <property type="entry name" value="BACTERIOHEMERYTHRIN"/>
    <property type="match status" value="1"/>
</dbReference>
<dbReference type="NCBIfam" id="TIGR02481">
    <property type="entry name" value="hemeryth_dom"/>
    <property type="match status" value="1"/>
</dbReference>